<evidence type="ECO:0000313" key="6">
    <source>
        <dbReference type="EMBL" id="ADM94920.1"/>
    </source>
</evidence>
<dbReference type="Pfam" id="PF02674">
    <property type="entry name" value="Colicin_V"/>
    <property type="match status" value="1"/>
</dbReference>
<comment type="subcellular location">
    <subcellularLocation>
        <location evidence="1">Membrane</location>
        <topology evidence="1">Multi-pass membrane protein</topology>
    </subcellularLocation>
</comment>
<name>G3BMF5_9BACT</name>
<dbReference type="GO" id="GO:0016020">
    <property type="term" value="C:membrane"/>
    <property type="evidence" value="ECO:0007669"/>
    <property type="project" value="UniProtKB-SubCell"/>
</dbReference>
<protein>
    <recommendedName>
        <fullName evidence="7">Colicin V production protein</fullName>
    </recommendedName>
</protein>
<proteinExistence type="predicted"/>
<evidence type="ECO:0000256" key="2">
    <source>
        <dbReference type="ARBA" id="ARBA00022692"/>
    </source>
</evidence>
<dbReference type="PANTHER" id="PTHR37306">
    <property type="entry name" value="COLICIN V PRODUCTION PROTEIN"/>
    <property type="match status" value="1"/>
</dbReference>
<evidence type="ECO:0008006" key="7">
    <source>
        <dbReference type="Google" id="ProtNLM"/>
    </source>
</evidence>
<feature type="transmembrane region" description="Helical" evidence="5">
    <location>
        <begin position="7"/>
        <end position="28"/>
    </location>
</feature>
<keyword evidence="2 5" id="KW-0812">Transmembrane</keyword>
<sequence length="162" mass="18707">MGFKRGIIAEILTLLGLVAAIFVAIFWYADLSAFLIKQFKWNQTLSNVISFILIFILVIIVFRVLENILTRITALLLLNWVNNLGGALFGFMRGALIVSLLIFLINFIPLPLVVRTQFSESMLADILLDSLIVIYNSIREWLPEHFQFDFEILKERLFRNIN</sequence>
<dbReference type="InterPro" id="IPR003825">
    <property type="entry name" value="Colicin-V_CvpA"/>
</dbReference>
<feature type="transmembrane region" description="Helical" evidence="5">
    <location>
        <begin position="95"/>
        <end position="114"/>
    </location>
</feature>
<reference evidence="6" key="1">
    <citation type="submission" date="2009-11" db="EMBL/GenBank/DDBJ databases">
        <title>Microbial diversity profiles of fluids from low-temperature petroleum reservoirs with and without exogenous water perturbation.</title>
        <authorList>
            <person name="Pham V.D."/>
            <person name="Hnatow L.L."/>
            <person name="Zhang S."/>
            <person name="Fallon R.D."/>
            <person name="DeLong E.F."/>
            <person name="Keeler S.J."/>
        </authorList>
    </citation>
    <scope>NUCLEOTIDE SEQUENCE</scope>
</reference>
<accession>G3BMF5</accession>
<dbReference type="PANTHER" id="PTHR37306:SF1">
    <property type="entry name" value="COLICIN V PRODUCTION PROTEIN"/>
    <property type="match status" value="1"/>
</dbReference>
<evidence type="ECO:0000256" key="4">
    <source>
        <dbReference type="ARBA" id="ARBA00023136"/>
    </source>
</evidence>
<feature type="transmembrane region" description="Helical" evidence="5">
    <location>
        <begin position="48"/>
        <end position="65"/>
    </location>
</feature>
<evidence type="ECO:0000256" key="5">
    <source>
        <dbReference type="SAM" id="Phobius"/>
    </source>
</evidence>
<keyword evidence="4 5" id="KW-0472">Membrane</keyword>
<keyword evidence="3 5" id="KW-1133">Transmembrane helix</keyword>
<organism evidence="6">
    <name type="scientific">uncultured Atribacterota bacterium</name>
    <dbReference type="NCBI Taxonomy" id="263865"/>
    <lineage>
        <taxon>Bacteria</taxon>
        <taxon>Pseudomonadati</taxon>
        <taxon>Atribacterota</taxon>
        <taxon>environmental samples</taxon>
    </lineage>
</organism>
<dbReference type="EMBL" id="GU180079">
    <property type="protein sequence ID" value="ADM94920.1"/>
    <property type="molecule type" value="Genomic_DNA"/>
</dbReference>
<dbReference type="AlphaFoldDB" id="G3BMF5"/>
<dbReference type="GO" id="GO:0009403">
    <property type="term" value="P:toxin biosynthetic process"/>
    <property type="evidence" value="ECO:0007669"/>
    <property type="project" value="InterPro"/>
</dbReference>
<feature type="transmembrane region" description="Helical" evidence="5">
    <location>
        <begin position="72"/>
        <end position="89"/>
    </location>
</feature>
<evidence type="ECO:0000256" key="3">
    <source>
        <dbReference type="ARBA" id="ARBA00022989"/>
    </source>
</evidence>
<evidence type="ECO:0000256" key="1">
    <source>
        <dbReference type="ARBA" id="ARBA00004141"/>
    </source>
</evidence>